<evidence type="ECO:0000256" key="2">
    <source>
        <dbReference type="SAM" id="Phobius"/>
    </source>
</evidence>
<organism evidence="3 4">
    <name type="scientific">Phyllosticta citrichinensis</name>
    <dbReference type="NCBI Taxonomy" id="1130410"/>
    <lineage>
        <taxon>Eukaryota</taxon>
        <taxon>Fungi</taxon>
        <taxon>Dikarya</taxon>
        <taxon>Ascomycota</taxon>
        <taxon>Pezizomycotina</taxon>
        <taxon>Dothideomycetes</taxon>
        <taxon>Dothideomycetes incertae sedis</taxon>
        <taxon>Botryosphaeriales</taxon>
        <taxon>Phyllostictaceae</taxon>
        <taxon>Phyllosticta</taxon>
    </lineage>
</organism>
<reference evidence="3 4" key="1">
    <citation type="journal article" date="2022" name="G3 (Bethesda)">
        <title>Enemy or ally: a genomic approach to elucidate the lifestyle of Phyllosticta citrichinaensis.</title>
        <authorList>
            <person name="Buijs V.A."/>
            <person name="Groenewald J.Z."/>
            <person name="Haridas S."/>
            <person name="LaButti K.M."/>
            <person name="Lipzen A."/>
            <person name="Martin F.M."/>
            <person name="Barry K."/>
            <person name="Grigoriev I.V."/>
            <person name="Crous P.W."/>
            <person name="Seidl M.F."/>
        </authorList>
    </citation>
    <scope>NUCLEOTIDE SEQUENCE [LARGE SCALE GENOMIC DNA]</scope>
    <source>
        <strain evidence="3 4">CBS 129764</strain>
    </source>
</reference>
<keyword evidence="2" id="KW-0812">Transmembrane</keyword>
<keyword evidence="2" id="KW-1133">Transmembrane helix</keyword>
<comment type="caution">
    <text evidence="3">The sequence shown here is derived from an EMBL/GenBank/DDBJ whole genome shotgun (WGS) entry which is preliminary data.</text>
</comment>
<protein>
    <submittedName>
        <fullName evidence="3">Uncharacterized protein</fullName>
    </submittedName>
</protein>
<keyword evidence="2" id="KW-0472">Membrane</keyword>
<feature type="transmembrane region" description="Helical" evidence="2">
    <location>
        <begin position="129"/>
        <end position="150"/>
    </location>
</feature>
<feature type="region of interest" description="Disordered" evidence="1">
    <location>
        <begin position="41"/>
        <end position="69"/>
    </location>
</feature>
<accession>A0ABR1XKQ4</accession>
<name>A0ABR1XKQ4_9PEZI</name>
<proteinExistence type="predicted"/>
<keyword evidence="4" id="KW-1185">Reference proteome</keyword>
<evidence type="ECO:0000313" key="4">
    <source>
        <dbReference type="Proteomes" id="UP001456524"/>
    </source>
</evidence>
<feature type="compositionally biased region" description="Polar residues" evidence="1">
    <location>
        <begin position="43"/>
        <end position="53"/>
    </location>
</feature>
<dbReference type="EMBL" id="JBBWUH010000008">
    <property type="protein sequence ID" value="KAK8159398.1"/>
    <property type="molecule type" value="Genomic_DNA"/>
</dbReference>
<evidence type="ECO:0000256" key="1">
    <source>
        <dbReference type="SAM" id="MobiDB-lite"/>
    </source>
</evidence>
<gene>
    <name evidence="3" type="ORF">IWX90DRAFT_440339</name>
</gene>
<dbReference type="Proteomes" id="UP001456524">
    <property type="component" value="Unassembled WGS sequence"/>
</dbReference>
<sequence length="154" mass="17434">MQAARQRDRTRRGSDRLQRLKTTTCSLTSSTSLASIYLPSIPHPSQNLPNTEQAADKRARRSKKVGGQIQPTGHRTGRLLVSRVLYYACLLYRYLPTGGRAGFPCMPHPSSRTCAVLFARRSRWWRRGVVCLCTYSGNSFLFGSTITYYLQTQN</sequence>
<evidence type="ECO:0000313" key="3">
    <source>
        <dbReference type="EMBL" id="KAK8159398.1"/>
    </source>
</evidence>